<accession>A0AC11EPV9</accession>
<organism evidence="1">
    <name type="scientific">Ovis aries</name>
    <name type="common">Sheep</name>
    <dbReference type="NCBI Taxonomy" id="9940"/>
    <lineage>
        <taxon>Eukaryota</taxon>
        <taxon>Metazoa</taxon>
        <taxon>Chordata</taxon>
        <taxon>Craniata</taxon>
        <taxon>Vertebrata</taxon>
        <taxon>Euteleostomi</taxon>
        <taxon>Mammalia</taxon>
        <taxon>Eutheria</taxon>
        <taxon>Laurasiatheria</taxon>
        <taxon>Artiodactyla</taxon>
        <taxon>Ruminantia</taxon>
        <taxon>Pecora</taxon>
        <taxon>Bovidae</taxon>
        <taxon>Caprinae</taxon>
        <taxon>Ovis</taxon>
    </lineage>
</organism>
<evidence type="ECO:0000313" key="1">
    <source>
        <dbReference type="Ensembl" id="ENSOARP00020061238.1"/>
    </source>
</evidence>
<protein>
    <submittedName>
        <fullName evidence="1">Uncharacterized protein</fullName>
    </submittedName>
</protein>
<gene>
    <name evidence="1" type="primary">CKS1B</name>
</gene>
<reference evidence="1" key="2">
    <citation type="submission" date="2025-08" db="UniProtKB">
        <authorList>
            <consortium name="Ensembl"/>
        </authorList>
    </citation>
    <scope>IDENTIFICATION</scope>
</reference>
<name>A0AC11EPV9_SHEEP</name>
<reference evidence="1" key="3">
    <citation type="submission" date="2025-09" db="UniProtKB">
        <authorList>
            <consortium name="Ensembl"/>
        </authorList>
    </citation>
    <scope>IDENTIFICATION</scope>
</reference>
<sequence>KAQAACLKARPKRVGARAAGSCSEVGGAGLKVLRQSDHVAQTNLLFGQIRRRGVRVPVSAGAGAISRHVMLPKDIAKLVPKTHLMSESEWRNLGVQQSQGWVHYMIHEPEPHILLFRRPLPKKPKK</sequence>
<reference evidence="1" key="1">
    <citation type="submission" date="2020-11" db="EMBL/GenBank/DDBJ databases">
        <authorList>
            <person name="Davenport K.M."/>
            <person name="Bickhart D.M."/>
            <person name="Smith T.P.L."/>
            <person name="Murdoch B.M."/>
            <person name="Rosen B.D."/>
        </authorList>
    </citation>
    <scope>NUCLEOTIDE SEQUENCE [LARGE SCALE GENOMIC DNA]</scope>
    <source>
        <strain evidence="1">OAR_USU_Benz2616</strain>
    </source>
</reference>
<dbReference type="Ensembl" id="ENSOART00020064379.1">
    <property type="protein sequence ID" value="ENSOARP00020061238.1"/>
    <property type="gene ID" value="ENSOARG00020002417.2"/>
</dbReference>
<proteinExistence type="predicted"/>